<name>A0AAP7ID62_9STAP</name>
<dbReference type="GO" id="GO:0005886">
    <property type="term" value="C:plasma membrane"/>
    <property type="evidence" value="ECO:0007669"/>
    <property type="project" value="TreeGrafter"/>
</dbReference>
<keyword evidence="2 5" id="KW-0812">Transmembrane</keyword>
<dbReference type="InterPro" id="IPR001898">
    <property type="entry name" value="SLC13A/DASS"/>
</dbReference>
<dbReference type="EMBL" id="LNPX01000041">
    <property type="protein sequence ID" value="OEK54442.1"/>
    <property type="molecule type" value="Genomic_DNA"/>
</dbReference>
<evidence type="ECO:0000256" key="4">
    <source>
        <dbReference type="ARBA" id="ARBA00023136"/>
    </source>
</evidence>
<keyword evidence="3 5" id="KW-1133">Transmembrane helix</keyword>
<dbReference type="Pfam" id="PF00939">
    <property type="entry name" value="Na_sulph_symp"/>
    <property type="match status" value="1"/>
</dbReference>
<comment type="caution">
    <text evidence="6">The sequence shown here is derived from an EMBL/GenBank/DDBJ whole genome shotgun (WGS) entry which is preliminary data.</text>
</comment>
<feature type="transmembrane region" description="Helical" evidence="5">
    <location>
        <begin position="341"/>
        <end position="363"/>
    </location>
</feature>
<feature type="transmembrane region" description="Helical" evidence="5">
    <location>
        <begin position="83"/>
        <end position="102"/>
    </location>
</feature>
<keyword evidence="4 5" id="KW-0472">Membrane</keyword>
<feature type="transmembrane region" description="Helical" evidence="5">
    <location>
        <begin position="444"/>
        <end position="464"/>
    </location>
</feature>
<dbReference type="Proteomes" id="UP000095464">
    <property type="component" value="Unassembled WGS sequence"/>
</dbReference>
<dbReference type="PANTHER" id="PTHR10283">
    <property type="entry name" value="SOLUTE CARRIER FAMILY 13 MEMBER"/>
    <property type="match status" value="1"/>
</dbReference>
<dbReference type="RefSeq" id="WP_040762665.1">
    <property type="nucleotide sequence ID" value="NZ_CP013980.1"/>
</dbReference>
<feature type="transmembrane region" description="Helical" evidence="5">
    <location>
        <begin position="122"/>
        <end position="144"/>
    </location>
</feature>
<protein>
    <submittedName>
        <fullName evidence="6">Anion:sodium symporter</fullName>
    </submittedName>
</protein>
<evidence type="ECO:0000256" key="5">
    <source>
        <dbReference type="SAM" id="Phobius"/>
    </source>
</evidence>
<evidence type="ECO:0000256" key="3">
    <source>
        <dbReference type="ARBA" id="ARBA00022989"/>
    </source>
</evidence>
<feature type="transmembrane region" description="Helical" evidence="5">
    <location>
        <begin position="6"/>
        <end position="24"/>
    </location>
</feature>
<evidence type="ECO:0000313" key="6">
    <source>
        <dbReference type="EMBL" id="OEK54442.1"/>
    </source>
</evidence>
<feature type="transmembrane region" description="Helical" evidence="5">
    <location>
        <begin position="207"/>
        <end position="226"/>
    </location>
</feature>
<organism evidence="6 7">
    <name type="scientific">Staphylococcus equorum</name>
    <dbReference type="NCBI Taxonomy" id="246432"/>
    <lineage>
        <taxon>Bacteria</taxon>
        <taxon>Bacillati</taxon>
        <taxon>Bacillota</taxon>
        <taxon>Bacilli</taxon>
        <taxon>Bacillales</taxon>
        <taxon>Staphylococcaceae</taxon>
        <taxon>Staphylococcus</taxon>
    </lineage>
</organism>
<accession>A0AAP7ID62</accession>
<dbReference type="GO" id="GO:0022857">
    <property type="term" value="F:transmembrane transporter activity"/>
    <property type="evidence" value="ECO:0007669"/>
    <property type="project" value="InterPro"/>
</dbReference>
<proteinExistence type="predicted"/>
<evidence type="ECO:0000256" key="1">
    <source>
        <dbReference type="ARBA" id="ARBA00004141"/>
    </source>
</evidence>
<dbReference type="AlphaFoldDB" id="A0AAP7ID62"/>
<evidence type="ECO:0000313" key="7">
    <source>
        <dbReference type="Proteomes" id="UP000095464"/>
    </source>
</evidence>
<reference evidence="7" key="1">
    <citation type="submission" date="2015-11" db="EMBL/GenBank/DDBJ databases">
        <title>Genomic diversity of Staphylococcus saprophyticus strains from urinary tract infections, animal surfaces, and fermented foods.</title>
        <authorList>
            <person name="Wolfe B.E."/>
        </authorList>
    </citation>
    <scope>NUCLEOTIDE SEQUENCE [LARGE SCALE GENOMIC DNA]</scope>
    <source>
        <strain evidence="7">738_7</strain>
    </source>
</reference>
<feature type="transmembrane region" description="Helical" evidence="5">
    <location>
        <begin position="401"/>
        <end position="424"/>
    </location>
</feature>
<gene>
    <name evidence="6" type="ORF">ASS94_09645</name>
</gene>
<feature type="transmembrane region" description="Helical" evidence="5">
    <location>
        <begin position="31"/>
        <end position="50"/>
    </location>
</feature>
<feature type="transmembrane region" description="Helical" evidence="5">
    <location>
        <begin position="310"/>
        <end position="329"/>
    </location>
</feature>
<feature type="transmembrane region" description="Helical" evidence="5">
    <location>
        <begin position="369"/>
        <end position="389"/>
    </location>
</feature>
<sequence>MLANVSFSHLWIWISFLCLSFYIFLVLDLSYLGKVSIMIFILALILFIFSNLPAGLAGMLCLIGAVLLGVPDSILFESLNQHIVWLMIGAFIISSVIEESGLLTRLVNWFSRKCHTEKRASLFILATIQLMTFFIPSTSSRAAAMLPIYQAIKTQFPKRATMYGLMIPILILTMTNTTLIGAGSHLIGIGILEGQTDKSISYIDFVLWGLPFGLLISLIAAVILMYSPIKQQPMKEVSDKEPVDIEVDVEQTPLSSKERKAIILIGITIVLWVTESLHGLDIAFVTILMAFCMLIPQLGLITWKKALSEVSWSLIFFVASATALGELLIKYGVVKYIQDQILSLLNGLPVMPAIVFVIILSIISVGSHLLITSHTTRAVVLVPTVLIFAETFELNPMSVVFITLIGINYCLTLPVSSKALLIFYELDDRPFNTSQLLKLNMWLLPIYVVFMVLMYLFYWQFIGLKLK</sequence>
<evidence type="ECO:0000256" key="2">
    <source>
        <dbReference type="ARBA" id="ARBA00022692"/>
    </source>
</evidence>
<comment type="subcellular location">
    <subcellularLocation>
        <location evidence="1">Membrane</location>
        <topology evidence="1">Multi-pass membrane protein</topology>
    </subcellularLocation>
</comment>
<feature type="transmembrane region" description="Helical" evidence="5">
    <location>
        <begin position="165"/>
        <end position="187"/>
    </location>
</feature>